<keyword evidence="2" id="KW-1133">Transmembrane helix</keyword>
<feature type="transmembrane region" description="Helical" evidence="2">
    <location>
        <begin position="30"/>
        <end position="48"/>
    </location>
</feature>
<reference evidence="3 4" key="1">
    <citation type="submission" date="2016-10" db="EMBL/GenBank/DDBJ databases">
        <authorList>
            <person name="de Groot N.N."/>
        </authorList>
    </citation>
    <scope>NUCLEOTIDE SEQUENCE [LARGE SCALE GENOMIC DNA]</scope>
    <source>
        <strain evidence="3 4">CGMCC 1.6134</strain>
    </source>
</reference>
<keyword evidence="4" id="KW-1185">Reference proteome</keyword>
<dbReference type="EMBL" id="FOTY01000013">
    <property type="protein sequence ID" value="SFM06019.1"/>
    <property type="molecule type" value="Genomic_DNA"/>
</dbReference>
<protein>
    <submittedName>
        <fullName evidence="3">Uncharacterized protein</fullName>
    </submittedName>
</protein>
<evidence type="ECO:0000313" key="3">
    <source>
        <dbReference type="EMBL" id="SFM06019.1"/>
    </source>
</evidence>
<evidence type="ECO:0000256" key="2">
    <source>
        <dbReference type="SAM" id="Phobius"/>
    </source>
</evidence>
<organism evidence="3 4">
    <name type="scientific">Salibacterium qingdaonense</name>
    <dbReference type="NCBI Taxonomy" id="266892"/>
    <lineage>
        <taxon>Bacteria</taxon>
        <taxon>Bacillati</taxon>
        <taxon>Bacillota</taxon>
        <taxon>Bacilli</taxon>
        <taxon>Bacillales</taxon>
        <taxon>Bacillaceae</taxon>
    </lineage>
</organism>
<dbReference type="Proteomes" id="UP000199668">
    <property type="component" value="Unassembled WGS sequence"/>
</dbReference>
<accession>A0A1I4MRZ3</accession>
<feature type="transmembrane region" description="Helical" evidence="2">
    <location>
        <begin position="54"/>
        <end position="75"/>
    </location>
</feature>
<name>A0A1I4MRZ3_9BACI</name>
<feature type="compositionally biased region" description="Basic residues" evidence="1">
    <location>
        <begin position="14"/>
        <end position="27"/>
    </location>
</feature>
<feature type="region of interest" description="Disordered" evidence="1">
    <location>
        <begin position="1"/>
        <end position="27"/>
    </location>
</feature>
<proteinExistence type="predicted"/>
<keyword evidence="2" id="KW-0812">Transmembrane</keyword>
<sequence length="79" mass="9534">MGYPPYPGPPCPPPRKHKKKHHHHRPKRRWWWKWKLAVMQILLILIIFQVIRTLIFPTTFDVMLLFLLTGAYLCCTVTR</sequence>
<dbReference type="AlphaFoldDB" id="A0A1I4MRZ3"/>
<evidence type="ECO:0000313" key="4">
    <source>
        <dbReference type="Proteomes" id="UP000199668"/>
    </source>
</evidence>
<gene>
    <name evidence="3" type="ORF">SAMN04488054_11325</name>
</gene>
<keyword evidence="2" id="KW-0472">Membrane</keyword>
<evidence type="ECO:0000256" key="1">
    <source>
        <dbReference type="SAM" id="MobiDB-lite"/>
    </source>
</evidence>
<feature type="compositionally biased region" description="Pro residues" evidence="1">
    <location>
        <begin position="1"/>
        <end position="13"/>
    </location>
</feature>